<dbReference type="Bgee" id="FBgn0248960">
    <property type="expression patterns" value="Expressed in male reproductive system and 1 other cell type or tissue"/>
</dbReference>
<organism evidence="7 8">
    <name type="scientific">Drosophila pseudoobscura pseudoobscura</name>
    <name type="common">Fruit fly</name>
    <dbReference type="NCBI Taxonomy" id="46245"/>
    <lineage>
        <taxon>Eukaryota</taxon>
        <taxon>Metazoa</taxon>
        <taxon>Ecdysozoa</taxon>
        <taxon>Arthropoda</taxon>
        <taxon>Hexapoda</taxon>
        <taxon>Insecta</taxon>
        <taxon>Pterygota</taxon>
        <taxon>Neoptera</taxon>
        <taxon>Endopterygota</taxon>
        <taxon>Diptera</taxon>
        <taxon>Brachycera</taxon>
        <taxon>Muscomorpha</taxon>
        <taxon>Ephydroidea</taxon>
        <taxon>Drosophilidae</taxon>
        <taxon>Drosophila</taxon>
        <taxon>Sophophora</taxon>
    </lineage>
</organism>
<dbReference type="InterPro" id="IPR034763">
    <property type="entry name" value="P14a_insect"/>
</dbReference>
<dbReference type="KEGG" id="dpo:6898010"/>
<reference evidence="8" key="2">
    <citation type="submission" date="2025-08" db="UniProtKB">
        <authorList>
            <consortium name="RefSeq"/>
        </authorList>
    </citation>
    <scope>IDENTIFICATION</scope>
    <source>
        <strain evidence="8">MV-25-SWS-2005</strain>
        <tissue evidence="8">Whole body</tissue>
    </source>
</reference>
<dbReference type="InterPro" id="IPR014044">
    <property type="entry name" value="CAP_dom"/>
</dbReference>
<dbReference type="SUPFAM" id="SSF55797">
    <property type="entry name" value="PR-1-like"/>
    <property type="match status" value="1"/>
</dbReference>
<dbReference type="Gene3D" id="3.40.33.10">
    <property type="entry name" value="CAP"/>
    <property type="match status" value="1"/>
</dbReference>
<feature type="chain" id="PRO_5026052782" evidence="5">
    <location>
        <begin position="21"/>
        <end position="276"/>
    </location>
</feature>
<dbReference type="InParanoid" id="A0A6I8V3N8"/>
<keyword evidence="3" id="KW-0964">Secreted</keyword>
<evidence type="ECO:0000256" key="2">
    <source>
        <dbReference type="ARBA" id="ARBA00009923"/>
    </source>
</evidence>
<dbReference type="GO" id="GO:0005576">
    <property type="term" value="C:extracellular region"/>
    <property type="evidence" value="ECO:0007669"/>
    <property type="project" value="UniProtKB-SubCell"/>
</dbReference>
<feature type="domain" description="SCP" evidence="6">
    <location>
        <begin position="76"/>
        <end position="220"/>
    </location>
</feature>
<evidence type="ECO:0000313" key="8">
    <source>
        <dbReference type="RefSeq" id="XP_002138103.1"/>
    </source>
</evidence>
<keyword evidence="7" id="KW-1185">Reference proteome</keyword>
<protein>
    <submittedName>
        <fullName evidence="8">Allergen Tab y 5.0101-like</fullName>
    </submittedName>
</protein>
<dbReference type="GeneID" id="6898010"/>
<dbReference type="RefSeq" id="XP_002138103.1">
    <property type="nucleotide sequence ID" value="XM_002138067.3"/>
</dbReference>
<dbReference type="AlphaFoldDB" id="A0A6I8V3N8"/>
<evidence type="ECO:0000256" key="5">
    <source>
        <dbReference type="SAM" id="SignalP"/>
    </source>
</evidence>
<evidence type="ECO:0000313" key="7">
    <source>
        <dbReference type="Proteomes" id="UP000001819"/>
    </source>
</evidence>
<gene>
    <name evidence="8" type="primary">LOC6898010</name>
</gene>
<comment type="similarity">
    <text evidence="2">Belongs to the CRISP family.</text>
</comment>
<evidence type="ECO:0000256" key="3">
    <source>
        <dbReference type="ARBA" id="ARBA00022525"/>
    </source>
</evidence>
<evidence type="ECO:0000256" key="4">
    <source>
        <dbReference type="ARBA" id="ARBA00022729"/>
    </source>
</evidence>
<sequence>MRINLQTLLFLLLAITATMGGFKKKTRAKDNRYCTSTICQTENIACHNNGSLHDCHHSAKYVEMKKYKKDLDSMFNTVRSKVARGGYRNLPVAGRMARMEWSEELAWFAKLQISRCRLRNAFCMNSPYFYYIGSMADELIRPSGNIETSELAIMKAMVEDWFSQLPGIPRSDTLRLPSFYKRASTYRSTLLINEKNSNFGCAALTFQYTGYRYFLFSCAFATINIPEQPIYKWSTRPGRDCYMPDKQYPNLCDRRERYGNDLPLTNLSAHIEPIYT</sequence>
<dbReference type="Pfam" id="PF00188">
    <property type="entry name" value="CAP"/>
    <property type="match status" value="1"/>
</dbReference>
<dbReference type="InterPro" id="IPR035940">
    <property type="entry name" value="CAP_sf"/>
</dbReference>
<dbReference type="CDD" id="cd05380">
    <property type="entry name" value="CAP_euk"/>
    <property type="match status" value="1"/>
</dbReference>
<proteinExistence type="inferred from homology"/>
<evidence type="ECO:0000256" key="1">
    <source>
        <dbReference type="ARBA" id="ARBA00004613"/>
    </source>
</evidence>
<reference evidence="7" key="1">
    <citation type="submission" date="2024-06" db="UniProtKB">
        <authorList>
            <consortium name="RefSeq"/>
        </authorList>
    </citation>
    <scope>NUCLEOTIDE SEQUENCE [LARGE SCALE GENOMIC DNA]</scope>
    <source>
        <strain evidence="7">MV2-25</strain>
    </source>
</reference>
<comment type="subcellular location">
    <subcellularLocation>
        <location evidence="1">Secreted</location>
    </subcellularLocation>
</comment>
<evidence type="ECO:0000259" key="6">
    <source>
        <dbReference type="Pfam" id="PF00188"/>
    </source>
</evidence>
<dbReference type="OMA" id="DNRYCTS"/>
<dbReference type="PIRSF" id="PIRSF038921">
    <property type="entry name" value="P14a"/>
    <property type="match status" value="1"/>
</dbReference>
<name>A0A6I8V3N8_DROPS</name>
<feature type="signal peptide" evidence="5">
    <location>
        <begin position="1"/>
        <end position="20"/>
    </location>
</feature>
<dbReference type="Proteomes" id="UP000001819">
    <property type="component" value="Chromosome 2"/>
</dbReference>
<keyword evidence="4 5" id="KW-0732">Signal</keyword>
<accession>A0A6I8V3N8</accession>